<reference evidence="1 2" key="1">
    <citation type="journal article" date="2007" name="Int. J. Syst. Evol. Microbiol.">
        <title>Oceanobacillus profundus sp. nov., isolated from a deep-sea sediment core.</title>
        <authorList>
            <person name="Kim Y.G."/>
            <person name="Choi D.H."/>
            <person name="Hyun S."/>
            <person name="Cho B.C."/>
        </authorList>
    </citation>
    <scope>NUCLEOTIDE SEQUENCE [LARGE SCALE GENOMIC DNA]</scope>
    <source>
        <strain evidence="1 2">DSM 18246</strain>
    </source>
</reference>
<evidence type="ECO:0000313" key="2">
    <source>
        <dbReference type="Proteomes" id="UP000285456"/>
    </source>
</evidence>
<dbReference type="Proteomes" id="UP000285456">
    <property type="component" value="Unassembled WGS sequence"/>
</dbReference>
<accession>A0A417YEZ9</accession>
<keyword evidence="2" id="KW-1185">Reference proteome</keyword>
<comment type="caution">
    <text evidence="1">The sequence shown here is derived from an EMBL/GenBank/DDBJ whole genome shotgun (WGS) entry which is preliminary data.</text>
</comment>
<gene>
    <name evidence="1" type="ORF">D1B32_13780</name>
</gene>
<dbReference type="AlphaFoldDB" id="A0A417YEZ9"/>
<organism evidence="1 2">
    <name type="scientific">Oceanobacillus profundus</name>
    <dbReference type="NCBI Taxonomy" id="372463"/>
    <lineage>
        <taxon>Bacteria</taxon>
        <taxon>Bacillati</taxon>
        <taxon>Bacillota</taxon>
        <taxon>Bacilli</taxon>
        <taxon>Bacillales</taxon>
        <taxon>Bacillaceae</taxon>
        <taxon>Oceanobacillus</taxon>
    </lineage>
</organism>
<proteinExistence type="predicted"/>
<protein>
    <submittedName>
        <fullName evidence="1">Uncharacterized protein</fullName>
    </submittedName>
</protein>
<dbReference type="EMBL" id="QWEH01000009">
    <property type="protein sequence ID" value="RHW31267.1"/>
    <property type="molecule type" value="Genomic_DNA"/>
</dbReference>
<name>A0A417YEZ9_9BACI</name>
<evidence type="ECO:0000313" key="1">
    <source>
        <dbReference type="EMBL" id="RHW31267.1"/>
    </source>
</evidence>
<sequence>MRFINGYNSSNTISTQELIDLTKQFIHAKNISNVNFNVIESEYSKACDFVHGNITARMPLAQSFEDCFGEKNKMPKMNIMLQQSIKLIDELFKVMAHSHIQLIDSAFHRRKTILRYLVNDNFLSVIRENK</sequence>